<sequence>MNKDKFRIQRVSGTPSRTGCISCKKRHIKCDETRPSCKRCLNARKPRVCEGYGPSTAATPDIATLKKREKIIHKTMPRAPSYELGSLPDVSQEEKRLLRAFFTFSAPCLAGHFPSIFWEKRVIQISMSEPCVRNAVIALGALHEYFNNGTLPVVYQKDPSSYLFALKQNTRAIGNLAQFLATDTPRMDLALTACILFVCFDSFHGKYQSAVIHLRSGLQILRQIDNSGLPYAKECKEEMGSVLMGLGVQACLFLDPQEDEHRMALWDDLKYATPSNPIRKFAVIEDARWSLSSIGAGMICDRGALEAIQDSPEYLKAKRRRLLSTWESNLKEFLSRLDKQDPNIDATLRRAALLKVCYYLSSVIGEAIEAEEHIYENIVNLCETIESSTLAYGTEPRQIFNFSADMGTVSSLFFVAMKCHNPTTRHRAWALMNRTPKKEGMWDSQICSDLVLKTMNRFDDEEHEAEATMTATMNNISIHNGDIIAGKPLRGEKGFFVMGKEPEVDIKM</sequence>
<feature type="domain" description="Zn(2)-C6 fungal-type" evidence="7">
    <location>
        <begin position="19"/>
        <end position="49"/>
    </location>
</feature>
<dbReference type="InterPro" id="IPR021858">
    <property type="entry name" value="Fun_TF"/>
</dbReference>
<evidence type="ECO:0000256" key="6">
    <source>
        <dbReference type="ARBA" id="ARBA00023242"/>
    </source>
</evidence>
<dbReference type="GO" id="GO:0003677">
    <property type="term" value="F:DNA binding"/>
    <property type="evidence" value="ECO:0007669"/>
    <property type="project" value="UniProtKB-KW"/>
</dbReference>
<evidence type="ECO:0000256" key="1">
    <source>
        <dbReference type="ARBA" id="ARBA00022723"/>
    </source>
</evidence>
<protein>
    <recommendedName>
        <fullName evidence="7">Zn(2)-C6 fungal-type domain-containing protein</fullName>
    </recommendedName>
</protein>
<comment type="caution">
    <text evidence="8">The sequence shown here is derived from an EMBL/GenBank/DDBJ whole genome shotgun (WGS) entry which is preliminary data.</text>
</comment>
<dbReference type="Pfam" id="PF00172">
    <property type="entry name" value="Zn_clus"/>
    <property type="match status" value="1"/>
</dbReference>
<dbReference type="GO" id="GO:0000981">
    <property type="term" value="F:DNA-binding transcription factor activity, RNA polymerase II-specific"/>
    <property type="evidence" value="ECO:0007669"/>
    <property type="project" value="InterPro"/>
</dbReference>
<dbReference type="CDD" id="cd00067">
    <property type="entry name" value="GAL4"/>
    <property type="match status" value="1"/>
</dbReference>
<name>A0A9P7YLR4_9HELO</name>
<keyword evidence="1" id="KW-0479">Metal-binding</keyword>
<dbReference type="Pfam" id="PF11951">
    <property type="entry name" value="Fungal_trans_2"/>
    <property type="match status" value="1"/>
</dbReference>
<keyword evidence="2" id="KW-0862">Zinc</keyword>
<dbReference type="PANTHER" id="PTHR36206:SF12">
    <property type="entry name" value="ASPERCRYPTIN BIOSYNTHESIS CLUSTER-SPECIFIC TRANSCRIPTION REGULATOR ATNN-RELATED"/>
    <property type="match status" value="1"/>
</dbReference>
<dbReference type="Proteomes" id="UP000824998">
    <property type="component" value="Unassembled WGS sequence"/>
</dbReference>
<dbReference type="Gene3D" id="4.10.240.10">
    <property type="entry name" value="Zn(2)-C6 fungal-type DNA-binding domain"/>
    <property type="match status" value="1"/>
</dbReference>
<dbReference type="InterPro" id="IPR001138">
    <property type="entry name" value="Zn2Cys6_DnaBD"/>
</dbReference>
<dbReference type="PROSITE" id="PS50048">
    <property type="entry name" value="ZN2_CY6_FUNGAL_2"/>
    <property type="match status" value="1"/>
</dbReference>
<dbReference type="GO" id="GO:0008270">
    <property type="term" value="F:zinc ion binding"/>
    <property type="evidence" value="ECO:0007669"/>
    <property type="project" value="InterPro"/>
</dbReference>
<dbReference type="PROSITE" id="PS00463">
    <property type="entry name" value="ZN2_CY6_FUNGAL_1"/>
    <property type="match status" value="1"/>
</dbReference>
<dbReference type="SMART" id="SM00066">
    <property type="entry name" value="GAL4"/>
    <property type="match status" value="1"/>
</dbReference>
<dbReference type="InterPro" id="IPR036864">
    <property type="entry name" value="Zn2-C6_fun-type_DNA-bd_sf"/>
</dbReference>
<dbReference type="EMBL" id="MU251435">
    <property type="protein sequence ID" value="KAG9235338.1"/>
    <property type="molecule type" value="Genomic_DNA"/>
</dbReference>
<dbReference type="InterPro" id="IPR052360">
    <property type="entry name" value="Transcr_Regulatory_Proteins"/>
</dbReference>
<evidence type="ECO:0000256" key="5">
    <source>
        <dbReference type="ARBA" id="ARBA00023163"/>
    </source>
</evidence>
<evidence type="ECO:0000313" key="8">
    <source>
        <dbReference type="EMBL" id="KAG9235338.1"/>
    </source>
</evidence>
<evidence type="ECO:0000256" key="2">
    <source>
        <dbReference type="ARBA" id="ARBA00022833"/>
    </source>
</evidence>
<keyword evidence="3" id="KW-0805">Transcription regulation</keyword>
<dbReference type="OrthoDB" id="2593732at2759"/>
<evidence type="ECO:0000256" key="4">
    <source>
        <dbReference type="ARBA" id="ARBA00023125"/>
    </source>
</evidence>
<gene>
    <name evidence="8" type="ORF">BJ875DRAFT_483351</name>
</gene>
<dbReference type="SUPFAM" id="SSF57701">
    <property type="entry name" value="Zn2/Cys6 DNA-binding domain"/>
    <property type="match status" value="1"/>
</dbReference>
<evidence type="ECO:0000256" key="3">
    <source>
        <dbReference type="ARBA" id="ARBA00023015"/>
    </source>
</evidence>
<keyword evidence="5" id="KW-0804">Transcription</keyword>
<dbReference type="PANTHER" id="PTHR36206">
    <property type="entry name" value="ASPERCRYPTIN BIOSYNTHESIS CLUSTER-SPECIFIC TRANSCRIPTION REGULATOR ATNN-RELATED"/>
    <property type="match status" value="1"/>
</dbReference>
<organism evidence="8 9">
    <name type="scientific">Amylocarpus encephaloides</name>
    <dbReference type="NCBI Taxonomy" id="45428"/>
    <lineage>
        <taxon>Eukaryota</taxon>
        <taxon>Fungi</taxon>
        <taxon>Dikarya</taxon>
        <taxon>Ascomycota</taxon>
        <taxon>Pezizomycotina</taxon>
        <taxon>Leotiomycetes</taxon>
        <taxon>Helotiales</taxon>
        <taxon>Helotiales incertae sedis</taxon>
        <taxon>Amylocarpus</taxon>
    </lineage>
</organism>
<proteinExistence type="predicted"/>
<evidence type="ECO:0000259" key="7">
    <source>
        <dbReference type="PROSITE" id="PS50048"/>
    </source>
</evidence>
<dbReference type="AlphaFoldDB" id="A0A9P7YLR4"/>
<keyword evidence="6" id="KW-0539">Nucleus</keyword>
<evidence type="ECO:0000313" key="9">
    <source>
        <dbReference type="Proteomes" id="UP000824998"/>
    </source>
</evidence>
<keyword evidence="9" id="KW-1185">Reference proteome</keyword>
<reference evidence="8" key="1">
    <citation type="journal article" date="2021" name="IMA Fungus">
        <title>Genomic characterization of three marine fungi, including Emericellopsis atlantica sp. nov. with signatures of a generalist lifestyle and marine biomass degradation.</title>
        <authorList>
            <person name="Hagestad O.C."/>
            <person name="Hou L."/>
            <person name="Andersen J.H."/>
            <person name="Hansen E.H."/>
            <person name="Altermark B."/>
            <person name="Li C."/>
            <person name="Kuhnert E."/>
            <person name="Cox R.J."/>
            <person name="Crous P.W."/>
            <person name="Spatafora J.W."/>
            <person name="Lail K."/>
            <person name="Amirebrahimi M."/>
            <person name="Lipzen A."/>
            <person name="Pangilinan J."/>
            <person name="Andreopoulos W."/>
            <person name="Hayes R.D."/>
            <person name="Ng V."/>
            <person name="Grigoriev I.V."/>
            <person name="Jackson S.A."/>
            <person name="Sutton T.D.S."/>
            <person name="Dobson A.D.W."/>
            <person name="Rama T."/>
        </authorList>
    </citation>
    <scope>NUCLEOTIDE SEQUENCE</scope>
    <source>
        <strain evidence="8">TRa018bII</strain>
    </source>
</reference>
<accession>A0A9P7YLR4</accession>
<keyword evidence="4" id="KW-0238">DNA-binding</keyword>